<feature type="transmembrane region" description="Helical" evidence="8">
    <location>
        <begin position="143"/>
        <end position="160"/>
    </location>
</feature>
<evidence type="ECO:0000256" key="8">
    <source>
        <dbReference type="SAM" id="Phobius"/>
    </source>
</evidence>
<dbReference type="PANTHER" id="PTHR45826:SF2">
    <property type="entry name" value="AMINO ACID TRANSPORTER"/>
    <property type="match status" value="1"/>
</dbReference>
<name>A0A8K1CA08_PYTOL</name>
<feature type="transmembrane region" description="Helical" evidence="8">
    <location>
        <begin position="167"/>
        <end position="188"/>
    </location>
</feature>
<evidence type="ECO:0000256" key="7">
    <source>
        <dbReference type="ARBA" id="ARBA00024041"/>
    </source>
</evidence>
<dbReference type="Gene3D" id="1.20.1740.10">
    <property type="entry name" value="Amino acid/polyamine transporter I"/>
    <property type="match status" value="1"/>
</dbReference>
<keyword evidence="10" id="KW-1185">Reference proteome</keyword>
<feature type="transmembrane region" description="Helical" evidence="8">
    <location>
        <begin position="295"/>
        <end position="315"/>
    </location>
</feature>
<keyword evidence="2" id="KW-0813">Transport</keyword>
<feature type="transmembrane region" description="Helical" evidence="8">
    <location>
        <begin position="20"/>
        <end position="43"/>
    </location>
</feature>
<feature type="transmembrane region" description="Helical" evidence="8">
    <location>
        <begin position="89"/>
        <end position="110"/>
    </location>
</feature>
<evidence type="ECO:0000256" key="1">
    <source>
        <dbReference type="ARBA" id="ARBA00004651"/>
    </source>
</evidence>
<feature type="transmembrane region" description="Helical" evidence="8">
    <location>
        <begin position="231"/>
        <end position="250"/>
    </location>
</feature>
<proteinExistence type="inferred from homology"/>
<dbReference type="InterPro" id="IPR002293">
    <property type="entry name" value="AA/rel_permease1"/>
</dbReference>
<dbReference type="AlphaFoldDB" id="A0A8K1CA08"/>
<dbReference type="OrthoDB" id="103326at2759"/>
<sequence length="320" mass="35071">MILESPRSAFKDVFAKRQPVNHRVVGTLGMVSIIYLYTCAGPIGSEPIVSAGGPLAAMFALLVYPLLVTIPYAYIVAELCSAFPEDGGFTIWVLNAFGPYWGFQVGYWSWISGVIRTALIPDTILNLFLAFYDTKIESTAVELFVKAGIAIVLTFPACFGTRNATRLSCFLLVVVIVPFFTYTIWAYVKTSEVGEIFDVRHEVTYYDRDIDDAILEAIATVALLPISFDDLLPLSNAFAAAVEFTIIVAAMRLRMTLPYIPRPTKVPGGILGLLIFAGVPAVVLGYILVHTFMTSLIATLLMVGLLLFGLINGIWSTRWG</sequence>
<keyword evidence="3" id="KW-1003">Cell membrane</keyword>
<evidence type="ECO:0000313" key="9">
    <source>
        <dbReference type="EMBL" id="TMW59126.1"/>
    </source>
</evidence>
<dbReference type="GO" id="GO:0005886">
    <property type="term" value="C:plasma membrane"/>
    <property type="evidence" value="ECO:0007669"/>
    <property type="project" value="UniProtKB-SubCell"/>
</dbReference>
<keyword evidence="5 8" id="KW-1133">Transmembrane helix</keyword>
<evidence type="ECO:0000256" key="5">
    <source>
        <dbReference type="ARBA" id="ARBA00022989"/>
    </source>
</evidence>
<evidence type="ECO:0008006" key="11">
    <source>
        <dbReference type="Google" id="ProtNLM"/>
    </source>
</evidence>
<evidence type="ECO:0000256" key="2">
    <source>
        <dbReference type="ARBA" id="ARBA00022448"/>
    </source>
</evidence>
<protein>
    <recommendedName>
        <fullName evidence="11">Amino acid permease</fullName>
    </recommendedName>
</protein>
<accession>A0A8K1CA08</accession>
<gene>
    <name evidence="9" type="ORF">Poli38472_007271</name>
</gene>
<dbReference type="PANTHER" id="PTHR45826">
    <property type="entry name" value="POLYAMINE TRANSPORTER PUT1"/>
    <property type="match status" value="1"/>
</dbReference>
<evidence type="ECO:0000256" key="4">
    <source>
        <dbReference type="ARBA" id="ARBA00022692"/>
    </source>
</evidence>
<keyword evidence="4 8" id="KW-0812">Transmembrane</keyword>
<evidence type="ECO:0000313" key="10">
    <source>
        <dbReference type="Proteomes" id="UP000794436"/>
    </source>
</evidence>
<keyword evidence="6 8" id="KW-0472">Membrane</keyword>
<dbReference type="EMBL" id="SPLM01000110">
    <property type="protein sequence ID" value="TMW59126.1"/>
    <property type="molecule type" value="Genomic_DNA"/>
</dbReference>
<evidence type="ECO:0000256" key="6">
    <source>
        <dbReference type="ARBA" id="ARBA00023136"/>
    </source>
</evidence>
<dbReference type="InterPro" id="IPR044566">
    <property type="entry name" value="RMV1-like"/>
</dbReference>
<dbReference type="Proteomes" id="UP000794436">
    <property type="component" value="Unassembled WGS sequence"/>
</dbReference>
<dbReference type="GO" id="GO:0015203">
    <property type="term" value="F:polyamine transmembrane transporter activity"/>
    <property type="evidence" value="ECO:0007669"/>
    <property type="project" value="UniProtKB-ARBA"/>
</dbReference>
<comment type="similarity">
    <text evidence="7">Belongs to the amino acid-polyamine-organocation (APC) superfamily. Polyamine:cation symporter (PHS) (TC 2.A.3.12) family.</text>
</comment>
<reference evidence="9" key="1">
    <citation type="submission" date="2019-03" db="EMBL/GenBank/DDBJ databases">
        <title>Long read genome sequence of the mycoparasitic Pythium oligandrum ATCC 38472 isolated from sugarbeet rhizosphere.</title>
        <authorList>
            <person name="Gaulin E."/>
        </authorList>
    </citation>
    <scope>NUCLEOTIDE SEQUENCE</scope>
    <source>
        <strain evidence="9">ATCC 38472_TT</strain>
    </source>
</reference>
<comment type="subcellular location">
    <subcellularLocation>
        <location evidence="1">Cell membrane</location>
        <topology evidence="1">Multi-pass membrane protein</topology>
    </subcellularLocation>
</comment>
<feature type="transmembrane region" description="Helical" evidence="8">
    <location>
        <begin position="55"/>
        <end position="77"/>
    </location>
</feature>
<dbReference type="Pfam" id="PF13520">
    <property type="entry name" value="AA_permease_2"/>
    <property type="match status" value="1"/>
</dbReference>
<organism evidence="9 10">
    <name type="scientific">Pythium oligandrum</name>
    <name type="common">Mycoparasitic fungus</name>
    <dbReference type="NCBI Taxonomy" id="41045"/>
    <lineage>
        <taxon>Eukaryota</taxon>
        <taxon>Sar</taxon>
        <taxon>Stramenopiles</taxon>
        <taxon>Oomycota</taxon>
        <taxon>Peronosporomycetes</taxon>
        <taxon>Pythiales</taxon>
        <taxon>Pythiaceae</taxon>
        <taxon>Pythium</taxon>
    </lineage>
</organism>
<feature type="transmembrane region" description="Helical" evidence="8">
    <location>
        <begin position="270"/>
        <end position="289"/>
    </location>
</feature>
<comment type="caution">
    <text evidence="9">The sequence shown here is derived from an EMBL/GenBank/DDBJ whole genome shotgun (WGS) entry which is preliminary data.</text>
</comment>
<evidence type="ECO:0000256" key="3">
    <source>
        <dbReference type="ARBA" id="ARBA00022475"/>
    </source>
</evidence>